<dbReference type="FunFam" id="1.10.8.270:FF:000026">
    <property type="entry name" value="TBC (Tre-2/Bub2/Cdc16) domain family"/>
    <property type="match status" value="1"/>
</dbReference>
<dbReference type="InParanoid" id="K3WVC8"/>
<dbReference type="InterPro" id="IPR050302">
    <property type="entry name" value="Rab_GAP_TBC_domain"/>
</dbReference>
<evidence type="ECO:0000313" key="4">
    <source>
        <dbReference type="EnsemblProtists" id="PYU1_T008926"/>
    </source>
</evidence>
<dbReference type="InterPro" id="IPR000195">
    <property type="entry name" value="Rab-GAP-TBC_dom"/>
</dbReference>
<protein>
    <recommendedName>
        <fullName evidence="6">Rab-GAP TBC domain-containing protein</fullName>
    </recommendedName>
</protein>
<feature type="domain" description="PDZ" evidence="3">
    <location>
        <begin position="108"/>
        <end position="196"/>
    </location>
</feature>
<dbReference type="InterPro" id="IPR036034">
    <property type="entry name" value="PDZ_sf"/>
</dbReference>
<evidence type="ECO:0000256" key="1">
    <source>
        <dbReference type="SAM" id="MobiDB-lite"/>
    </source>
</evidence>
<keyword evidence="5" id="KW-1185">Reference proteome</keyword>
<organism evidence="4 5">
    <name type="scientific">Globisporangium ultimum (strain ATCC 200006 / CBS 805.95 / DAOM BR144)</name>
    <name type="common">Pythium ultimum</name>
    <dbReference type="NCBI Taxonomy" id="431595"/>
    <lineage>
        <taxon>Eukaryota</taxon>
        <taxon>Sar</taxon>
        <taxon>Stramenopiles</taxon>
        <taxon>Oomycota</taxon>
        <taxon>Peronosporomycetes</taxon>
        <taxon>Pythiales</taxon>
        <taxon>Pythiaceae</taxon>
        <taxon>Globisporangium</taxon>
    </lineage>
</organism>
<proteinExistence type="predicted"/>
<dbReference type="PROSITE" id="PS50086">
    <property type="entry name" value="TBC_RABGAP"/>
    <property type="match status" value="1"/>
</dbReference>
<dbReference type="EnsemblProtists" id="PYU1_T008926">
    <property type="protein sequence ID" value="PYU1_T008926"/>
    <property type="gene ID" value="PYU1_G008908"/>
</dbReference>
<dbReference type="Pfam" id="PF00566">
    <property type="entry name" value="RabGAP-TBC"/>
    <property type="match status" value="1"/>
</dbReference>
<dbReference type="PROSITE" id="PS50106">
    <property type="entry name" value="PDZ"/>
    <property type="match status" value="1"/>
</dbReference>
<dbReference type="VEuPathDB" id="FungiDB:PYU1_G008908"/>
<dbReference type="OMA" id="FRETCAE"/>
<evidence type="ECO:0000313" key="5">
    <source>
        <dbReference type="Proteomes" id="UP000019132"/>
    </source>
</evidence>
<dbReference type="SUPFAM" id="SSF50156">
    <property type="entry name" value="PDZ domain-like"/>
    <property type="match status" value="1"/>
</dbReference>
<dbReference type="eggNOG" id="KOG2058">
    <property type="taxonomic scope" value="Eukaryota"/>
</dbReference>
<dbReference type="InterPro" id="IPR001478">
    <property type="entry name" value="PDZ"/>
</dbReference>
<dbReference type="PANTHER" id="PTHR47219:SF20">
    <property type="entry name" value="TBC1 DOMAIN FAMILY MEMBER 2B"/>
    <property type="match status" value="1"/>
</dbReference>
<dbReference type="Proteomes" id="UP000019132">
    <property type="component" value="Unassembled WGS sequence"/>
</dbReference>
<dbReference type="Gene3D" id="1.10.472.80">
    <property type="entry name" value="Ypt/Rab-GAP domain of gyp1p, domain 3"/>
    <property type="match status" value="1"/>
</dbReference>
<reference evidence="5" key="2">
    <citation type="submission" date="2010-04" db="EMBL/GenBank/DDBJ databases">
        <authorList>
            <person name="Buell R."/>
            <person name="Hamilton J."/>
            <person name="Hostetler J."/>
        </authorList>
    </citation>
    <scope>NUCLEOTIDE SEQUENCE [LARGE SCALE GENOMIC DNA]</scope>
    <source>
        <strain evidence="5">DAOM:BR144</strain>
    </source>
</reference>
<evidence type="ECO:0000259" key="3">
    <source>
        <dbReference type="PROSITE" id="PS50106"/>
    </source>
</evidence>
<dbReference type="Gene3D" id="2.30.42.10">
    <property type="match status" value="1"/>
</dbReference>
<dbReference type="AlphaFoldDB" id="K3WVC8"/>
<dbReference type="InterPro" id="IPR035969">
    <property type="entry name" value="Rab-GAP_TBC_sf"/>
</dbReference>
<evidence type="ECO:0000259" key="2">
    <source>
        <dbReference type="PROSITE" id="PS50086"/>
    </source>
</evidence>
<evidence type="ECO:0008006" key="6">
    <source>
        <dbReference type="Google" id="ProtNLM"/>
    </source>
</evidence>
<dbReference type="GO" id="GO:0005096">
    <property type="term" value="F:GTPase activator activity"/>
    <property type="evidence" value="ECO:0007669"/>
    <property type="project" value="TreeGrafter"/>
</dbReference>
<feature type="region of interest" description="Disordered" evidence="1">
    <location>
        <begin position="23"/>
        <end position="65"/>
    </location>
</feature>
<reference evidence="4" key="3">
    <citation type="submission" date="2015-02" db="UniProtKB">
        <authorList>
            <consortium name="EnsemblProtists"/>
        </authorList>
    </citation>
    <scope>IDENTIFICATION</scope>
    <source>
        <strain evidence="4">DAOM BR144</strain>
    </source>
</reference>
<name>K3WVC8_GLOUD</name>
<feature type="domain" description="Rab-GAP TBC" evidence="2">
    <location>
        <begin position="294"/>
        <end position="483"/>
    </location>
</feature>
<dbReference type="HOGENOM" id="CLU_022055_0_0_1"/>
<dbReference type="SUPFAM" id="SSF47923">
    <property type="entry name" value="Ypt/Rab-GAP domain of gyp1p"/>
    <property type="match status" value="2"/>
</dbReference>
<dbReference type="EMBL" id="GL376599">
    <property type="status" value="NOT_ANNOTATED_CDS"/>
    <property type="molecule type" value="Genomic_DNA"/>
</dbReference>
<dbReference type="CDD" id="cd00136">
    <property type="entry name" value="PDZ_canonical"/>
    <property type="match status" value="1"/>
</dbReference>
<dbReference type="STRING" id="431595.K3WVC8"/>
<sequence length="516" mass="58648">MGLRDLITRAKSSNAMMHAELTAASAAATTAPRSDGRKNERGSASRSSTAASKQKLNNARLTQLVGDNPPLGSLARVVKRKYQSVAKERELEYSEDNRKKIDAIEQYEVEFPKNPSGREHVPLGIDLETDFYGKYTVVKEVKRGSVAYALSKKFIRPGHVVVAVNGVDLSQLGFQDVLHELKHAASPRVIRFLNPAVLPMKLFKHEPVLVNRDQYGFAKDDKYILQYRKQLRKRKITSYEHEKEWAEFVNRHNGLDALDDRINSDENYYDRFAKEQATSKTVLAQEFRSLVLGGVPVVLRPRIWSILAGVTRYRKKFGATYFQELLSQCNSSPSIGDIEKDIFRTYPEHPFFQTEKGKTELKNVLCAYSLHNPAIGYCQSMNFIAGMMLLFMDEEDAFWLLCVVLHKNYLPAANYTQSMVGTQTDQLVFKWLIDQELPEVAARLEACGIQIPLVTLHWFLCAFVCTLPTESALRVWDWFFLDGEEVLFTVAVGILKLAEDEILHARTQSDVHTISE</sequence>
<dbReference type="GO" id="GO:0031267">
    <property type="term" value="F:small GTPase binding"/>
    <property type="evidence" value="ECO:0007669"/>
    <property type="project" value="TreeGrafter"/>
</dbReference>
<dbReference type="SMART" id="SM00164">
    <property type="entry name" value="TBC"/>
    <property type="match status" value="1"/>
</dbReference>
<feature type="compositionally biased region" description="Basic and acidic residues" evidence="1">
    <location>
        <begin position="34"/>
        <end position="43"/>
    </location>
</feature>
<reference evidence="5" key="1">
    <citation type="journal article" date="2010" name="Genome Biol.">
        <title>Genome sequence of the necrotrophic plant pathogen Pythium ultimum reveals original pathogenicity mechanisms and effector repertoire.</title>
        <authorList>
            <person name="Levesque C.A."/>
            <person name="Brouwer H."/>
            <person name="Cano L."/>
            <person name="Hamilton J.P."/>
            <person name="Holt C."/>
            <person name="Huitema E."/>
            <person name="Raffaele S."/>
            <person name="Robideau G.P."/>
            <person name="Thines M."/>
            <person name="Win J."/>
            <person name="Zerillo M.M."/>
            <person name="Beakes G.W."/>
            <person name="Boore J.L."/>
            <person name="Busam D."/>
            <person name="Dumas B."/>
            <person name="Ferriera S."/>
            <person name="Fuerstenberg S.I."/>
            <person name="Gachon C.M."/>
            <person name="Gaulin E."/>
            <person name="Govers F."/>
            <person name="Grenville-Briggs L."/>
            <person name="Horner N."/>
            <person name="Hostetler J."/>
            <person name="Jiang R.H."/>
            <person name="Johnson J."/>
            <person name="Krajaejun T."/>
            <person name="Lin H."/>
            <person name="Meijer H.J."/>
            <person name="Moore B."/>
            <person name="Morris P."/>
            <person name="Phuntmart V."/>
            <person name="Puiu D."/>
            <person name="Shetty J."/>
            <person name="Stajich J.E."/>
            <person name="Tripathy S."/>
            <person name="Wawra S."/>
            <person name="van West P."/>
            <person name="Whitty B.R."/>
            <person name="Coutinho P.M."/>
            <person name="Henrissat B."/>
            <person name="Martin F."/>
            <person name="Thomas P.D."/>
            <person name="Tyler B.M."/>
            <person name="De Vries R.P."/>
            <person name="Kamoun S."/>
            <person name="Yandell M."/>
            <person name="Tisserat N."/>
            <person name="Buell C.R."/>
        </authorList>
    </citation>
    <scope>NUCLEOTIDE SEQUENCE</scope>
    <source>
        <strain evidence="5">DAOM:BR144</strain>
    </source>
</reference>
<dbReference type="Gene3D" id="1.10.8.270">
    <property type="entry name" value="putative rabgap domain of human tbc1 domain family member 14 like domains"/>
    <property type="match status" value="1"/>
</dbReference>
<dbReference type="PANTHER" id="PTHR47219">
    <property type="entry name" value="RAB GTPASE-ACTIVATING PROTEIN 1-LIKE"/>
    <property type="match status" value="1"/>
</dbReference>
<accession>K3WVC8</accession>